<evidence type="ECO:0000313" key="3">
    <source>
        <dbReference type="Proteomes" id="UP000624419"/>
    </source>
</evidence>
<dbReference type="CDD" id="cd07184">
    <property type="entry name" value="E_set_Isoamylase_like_N"/>
    <property type="match status" value="1"/>
</dbReference>
<accession>A0ABR8LIA1</accession>
<comment type="caution">
    <text evidence="2">The sequence shown here is derived from an EMBL/GenBank/DDBJ whole genome shotgun (WGS) entry which is preliminary data.</text>
</comment>
<dbReference type="EMBL" id="JABBXD010000001">
    <property type="protein sequence ID" value="MBD3584696.1"/>
    <property type="molecule type" value="Genomic_DNA"/>
</dbReference>
<dbReference type="SUPFAM" id="SSF81296">
    <property type="entry name" value="E set domains"/>
    <property type="match status" value="1"/>
</dbReference>
<dbReference type="Gene3D" id="2.60.40.10">
    <property type="entry name" value="Immunoglobulins"/>
    <property type="match status" value="1"/>
</dbReference>
<dbReference type="InterPro" id="IPR014756">
    <property type="entry name" value="Ig_E-set"/>
</dbReference>
<dbReference type="InterPro" id="IPR004193">
    <property type="entry name" value="Glyco_hydro_13_N"/>
</dbReference>
<dbReference type="InterPro" id="IPR013783">
    <property type="entry name" value="Ig-like_fold"/>
</dbReference>
<evidence type="ECO:0000259" key="1">
    <source>
        <dbReference type="Pfam" id="PF02922"/>
    </source>
</evidence>
<dbReference type="RefSeq" id="WP_191022139.1">
    <property type="nucleotide sequence ID" value="NZ_JABBXD010000001.1"/>
</dbReference>
<protein>
    <submittedName>
        <fullName evidence="2">Glycoside hydrolase</fullName>
    </submittedName>
</protein>
<name>A0ABR8LIA1_9ALTE</name>
<reference evidence="2 3" key="1">
    <citation type="submission" date="2020-04" db="EMBL/GenBank/DDBJ databases">
        <title>Salinimonas sp. HHU 13199.</title>
        <authorList>
            <person name="Cui X."/>
            <person name="Zhang D."/>
        </authorList>
    </citation>
    <scope>NUCLEOTIDE SEQUENCE [LARGE SCALE GENOMIC DNA]</scope>
    <source>
        <strain evidence="2 3">HHU 13199</strain>
    </source>
</reference>
<feature type="domain" description="Glycoside hydrolase family 13 N-terminal" evidence="1">
    <location>
        <begin position="25"/>
        <end position="88"/>
    </location>
</feature>
<keyword evidence="3" id="KW-1185">Reference proteome</keyword>
<sequence>MSLTKQYLKSKPVCKVTFRLKAQEAGNASSVRLVGDFNQWDESVSPMRHLKNGDFTQTLTLEKDKQYAFRYLLDNARWENDWQADAYAPSPVSSDDNSVVSV</sequence>
<keyword evidence="2" id="KW-0378">Hydrolase</keyword>
<dbReference type="GO" id="GO:0016787">
    <property type="term" value="F:hydrolase activity"/>
    <property type="evidence" value="ECO:0007669"/>
    <property type="project" value="UniProtKB-KW"/>
</dbReference>
<organism evidence="2 3">
    <name type="scientific">Salinimonas profundi</name>
    <dbReference type="NCBI Taxonomy" id="2729140"/>
    <lineage>
        <taxon>Bacteria</taxon>
        <taxon>Pseudomonadati</taxon>
        <taxon>Pseudomonadota</taxon>
        <taxon>Gammaproteobacteria</taxon>
        <taxon>Alteromonadales</taxon>
        <taxon>Alteromonadaceae</taxon>
        <taxon>Alteromonas/Salinimonas group</taxon>
        <taxon>Salinimonas</taxon>
    </lineage>
</organism>
<dbReference type="Proteomes" id="UP000624419">
    <property type="component" value="Unassembled WGS sequence"/>
</dbReference>
<proteinExistence type="predicted"/>
<dbReference type="Pfam" id="PF02922">
    <property type="entry name" value="CBM_48"/>
    <property type="match status" value="1"/>
</dbReference>
<gene>
    <name evidence="2" type="ORF">HHX48_02975</name>
</gene>
<evidence type="ECO:0000313" key="2">
    <source>
        <dbReference type="EMBL" id="MBD3584696.1"/>
    </source>
</evidence>